<keyword evidence="2" id="KW-1185">Reference proteome</keyword>
<reference evidence="1 2" key="1">
    <citation type="journal article" date="2022" name="G3 (Bethesda)">
        <title>Evaluating Illumina-, Nanopore-, and PacBio-based genome assembly strategies with the bald notothen, Trematomus borchgrevinki.</title>
        <authorList>
            <person name="Rayamajhi N."/>
            <person name="Cheng C.C."/>
            <person name="Catchen J.M."/>
        </authorList>
    </citation>
    <scope>NUCLEOTIDE SEQUENCE [LARGE SCALE GENOMIC DNA]</scope>
    <source>
        <strain evidence="1">AGRC-2024</strain>
    </source>
</reference>
<evidence type="ECO:0000313" key="1">
    <source>
        <dbReference type="EMBL" id="KAL3063807.1"/>
    </source>
</evidence>
<proteinExistence type="predicted"/>
<dbReference type="AlphaFoldDB" id="A0ABD2HBU4"/>
<sequence>MGSPWKGFVEFTLPASPPTAFVSADLSSTSPVGLSLSPYGRSVSSTFPPLFYVTHPH</sequence>
<name>A0ABD2HBU4_PAGBO</name>
<protein>
    <submittedName>
        <fullName evidence="1">Uncharacterized protein</fullName>
    </submittedName>
</protein>
<evidence type="ECO:0000313" key="2">
    <source>
        <dbReference type="Proteomes" id="UP001619887"/>
    </source>
</evidence>
<comment type="caution">
    <text evidence="1">The sequence shown here is derived from an EMBL/GenBank/DDBJ whole genome shotgun (WGS) entry which is preliminary data.</text>
</comment>
<gene>
    <name evidence="1" type="ORF">OYC64_000184</name>
</gene>
<reference evidence="1 2" key="2">
    <citation type="journal article" date="2024" name="G3 (Bethesda)">
        <title>The genome of the cryopelagic Antarctic bald notothen, Trematomus borchgrevinki.</title>
        <authorList>
            <person name="Rayamajhi N."/>
            <person name="Rivera-Colon A.G."/>
            <person name="Minhas B.F."/>
            <person name="Cheng C.C."/>
            <person name="Catchen J.M."/>
        </authorList>
    </citation>
    <scope>NUCLEOTIDE SEQUENCE [LARGE SCALE GENOMIC DNA]</scope>
    <source>
        <strain evidence="1">AGRC-2024</strain>
    </source>
</reference>
<dbReference type="EMBL" id="JBIYXZ010002070">
    <property type="protein sequence ID" value="KAL3063807.1"/>
    <property type="molecule type" value="Genomic_DNA"/>
</dbReference>
<dbReference type="Proteomes" id="UP001619887">
    <property type="component" value="Unassembled WGS sequence"/>
</dbReference>
<organism evidence="1 2">
    <name type="scientific">Pagothenia borchgrevinki</name>
    <name type="common">Bald rockcod</name>
    <name type="synonym">Trematomus borchgrevinki</name>
    <dbReference type="NCBI Taxonomy" id="8213"/>
    <lineage>
        <taxon>Eukaryota</taxon>
        <taxon>Metazoa</taxon>
        <taxon>Chordata</taxon>
        <taxon>Craniata</taxon>
        <taxon>Vertebrata</taxon>
        <taxon>Euteleostomi</taxon>
        <taxon>Actinopterygii</taxon>
        <taxon>Neopterygii</taxon>
        <taxon>Teleostei</taxon>
        <taxon>Neoteleostei</taxon>
        <taxon>Acanthomorphata</taxon>
        <taxon>Eupercaria</taxon>
        <taxon>Perciformes</taxon>
        <taxon>Notothenioidei</taxon>
        <taxon>Nototheniidae</taxon>
        <taxon>Pagothenia</taxon>
    </lineage>
</organism>
<accession>A0ABD2HBU4</accession>